<comment type="caution">
    <text evidence="1">The sequence shown here is derived from an EMBL/GenBank/DDBJ whole genome shotgun (WGS) entry which is preliminary data.</text>
</comment>
<evidence type="ECO:0000313" key="1">
    <source>
        <dbReference type="EMBL" id="EFF73134.1"/>
    </source>
</evidence>
<evidence type="ECO:0000313" key="2">
    <source>
        <dbReference type="Proteomes" id="UP000004510"/>
    </source>
</evidence>
<dbReference type="Proteomes" id="UP000004510">
    <property type="component" value="Unassembled WGS sequence"/>
</dbReference>
<protein>
    <submittedName>
        <fullName evidence="1">Uncharacterized protein</fullName>
    </submittedName>
</protein>
<name>D4XJ17_9BURK</name>
<gene>
    <name evidence="1" type="ORF">HMPREF0004_5464</name>
</gene>
<dbReference type="HOGENOM" id="CLU_3075635_0_0_4"/>
<dbReference type="EMBL" id="ADMS01000125">
    <property type="protein sequence ID" value="EFF73134.1"/>
    <property type="molecule type" value="Genomic_DNA"/>
</dbReference>
<dbReference type="AlphaFoldDB" id="D4XJ17"/>
<proteinExistence type="predicted"/>
<dbReference type="PATRIC" id="fig|742159.3.peg.1171"/>
<accession>D4XJ17</accession>
<sequence length="52" mass="5664">MDEDELFESRKGLTVAIECLAAESGRSRLEAVRQDCEAFDKAALSCCVARLG</sequence>
<reference evidence="2" key="1">
    <citation type="submission" date="2010-03" db="EMBL/GenBank/DDBJ databases">
        <title>Complete sequence of Mobiluncus curtisii ATCC 43063.</title>
        <authorList>
            <person name="Muzny D."/>
            <person name="Qin X."/>
            <person name="Deng J."/>
            <person name="Jiang H."/>
            <person name="Liu Y."/>
            <person name="Qu J."/>
            <person name="Song X.-Z."/>
            <person name="Zhang L."/>
            <person name="Thornton R."/>
            <person name="Coyle M."/>
            <person name="Francisco L."/>
            <person name="Jackson L."/>
            <person name="Javaid M."/>
            <person name="Korchina V."/>
            <person name="Kovar C."/>
            <person name="Mata R."/>
            <person name="Mathew T."/>
            <person name="Ngo R."/>
            <person name="Nguyen L."/>
            <person name="Nguyen N."/>
            <person name="Okwuonu G."/>
            <person name="Ongeri F."/>
            <person name="Pham C."/>
            <person name="Simmons D."/>
            <person name="Wilczek-Boney K."/>
            <person name="Hale W."/>
            <person name="Jakkamsetti A."/>
            <person name="Pham P."/>
            <person name="Ruth R."/>
            <person name="San Lucas F."/>
            <person name="Warren J."/>
            <person name="Zhang J."/>
            <person name="Zhao Z."/>
            <person name="Zhou C."/>
            <person name="Zhu D."/>
            <person name="Lee S."/>
            <person name="Bess C."/>
            <person name="Blankenburg K."/>
            <person name="Forbes L."/>
            <person name="Fu Q."/>
            <person name="Gubbala S."/>
            <person name="Hirani K."/>
            <person name="Jayaseelan J.C."/>
            <person name="Lara F."/>
            <person name="Munidasa M."/>
            <person name="Palculict T."/>
            <person name="Patil S."/>
            <person name="Pu L.-L."/>
            <person name="Saada N."/>
            <person name="Tang L."/>
            <person name="Weissenberger G."/>
            <person name="Zhu Y."/>
            <person name="Hemphill L."/>
            <person name="Shang Y."/>
            <person name="Youmans B."/>
            <person name="Ayvaz T."/>
            <person name="Ross M."/>
            <person name="Santibanez J."/>
            <person name="Aqrawi P."/>
            <person name="Gross S."/>
            <person name="Joshi V."/>
            <person name="Fowler G."/>
            <person name="Nazareth L."/>
            <person name="Reid J."/>
            <person name="Worley K."/>
            <person name="Petrosino J."/>
            <person name="Highlander S."/>
            <person name="Gibbs R."/>
            <person name="Gibbs R."/>
        </authorList>
    </citation>
    <scope>NUCLEOTIDE SEQUENCE [LARGE SCALE GENOMIC DNA]</scope>
    <source>
        <strain evidence="2">ATCC 43553</strain>
    </source>
</reference>
<organism evidence="1 2">
    <name type="scientific">Achromobacter piechaudii ATCC 43553</name>
    <dbReference type="NCBI Taxonomy" id="742159"/>
    <lineage>
        <taxon>Bacteria</taxon>
        <taxon>Pseudomonadati</taxon>
        <taxon>Pseudomonadota</taxon>
        <taxon>Betaproteobacteria</taxon>
        <taxon>Burkholderiales</taxon>
        <taxon>Alcaligenaceae</taxon>
        <taxon>Achromobacter</taxon>
    </lineage>
</organism>